<proteinExistence type="predicted"/>
<reference evidence="1 2" key="1">
    <citation type="submission" date="2014-04" db="EMBL/GenBank/DDBJ databases">
        <authorList>
            <consortium name="DOE Joint Genome Institute"/>
            <person name="Kuo A."/>
            <person name="Ruytinx J."/>
            <person name="Rineau F."/>
            <person name="Colpaert J."/>
            <person name="Kohler A."/>
            <person name="Nagy L.G."/>
            <person name="Floudas D."/>
            <person name="Copeland A."/>
            <person name="Barry K.W."/>
            <person name="Cichocki N."/>
            <person name="Veneault-Fourrey C."/>
            <person name="LaButti K."/>
            <person name="Lindquist E.A."/>
            <person name="Lipzen A."/>
            <person name="Lundell T."/>
            <person name="Morin E."/>
            <person name="Murat C."/>
            <person name="Sun H."/>
            <person name="Tunlid A."/>
            <person name="Henrissat B."/>
            <person name="Grigoriev I.V."/>
            <person name="Hibbett D.S."/>
            <person name="Martin F."/>
            <person name="Nordberg H.P."/>
            <person name="Cantor M.N."/>
            <person name="Hua S.X."/>
        </authorList>
    </citation>
    <scope>NUCLEOTIDE SEQUENCE [LARGE SCALE GENOMIC DNA]</scope>
    <source>
        <strain evidence="1 2">UH-Slu-Lm8-n1</strain>
    </source>
</reference>
<sequence>MTKEIGTVPSPFNEDTHTALGWSLQMEAYLHLNDGVYDNDKRKVIFFLSRMMKGEAAKWAEGHLNHLLPEECRTDGHPPHRPPSFSKAKDPYVMDIDHMEMEEDSEGEKRTRKMYLTPQEHKCRHKNGLCFKCGKKGLTKDCPNHPTMMTAKKVVKESNDDNYAEFLKWKAFKARQAKKGKAKKEESKEEDF</sequence>
<evidence type="ECO:0000313" key="2">
    <source>
        <dbReference type="Proteomes" id="UP000054485"/>
    </source>
</evidence>
<evidence type="ECO:0000313" key="1">
    <source>
        <dbReference type="EMBL" id="KIK36416.1"/>
    </source>
</evidence>
<accession>A0A0D0A436</accession>
<dbReference type="HOGENOM" id="CLU_1416033_0_0_1"/>
<organism evidence="1 2">
    <name type="scientific">Suillus luteus UH-Slu-Lm8-n1</name>
    <dbReference type="NCBI Taxonomy" id="930992"/>
    <lineage>
        <taxon>Eukaryota</taxon>
        <taxon>Fungi</taxon>
        <taxon>Dikarya</taxon>
        <taxon>Basidiomycota</taxon>
        <taxon>Agaricomycotina</taxon>
        <taxon>Agaricomycetes</taxon>
        <taxon>Agaricomycetidae</taxon>
        <taxon>Boletales</taxon>
        <taxon>Suillineae</taxon>
        <taxon>Suillaceae</taxon>
        <taxon>Suillus</taxon>
    </lineage>
</organism>
<gene>
    <name evidence="1" type="ORF">CY34DRAFT_16397</name>
</gene>
<reference evidence="2" key="2">
    <citation type="submission" date="2015-01" db="EMBL/GenBank/DDBJ databases">
        <title>Evolutionary Origins and Diversification of the Mycorrhizal Mutualists.</title>
        <authorList>
            <consortium name="DOE Joint Genome Institute"/>
            <consortium name="Mycorrhizal Genomics Consortium"/>
            <person name="Kohler A."/>
            <person name="Kuo A."/>
            <person name="Nagy L.G."/>
            <person name="Floudas D."/>
            <person name="Copeland A."/>
            <person name="Barry K.W."/>
            <person name="Cichocki N."/>
            <person name="Veneault-Fourrey C."/>
            <person name="LaButti K."/>
            <person name="Lindquist E.A."/>
            <person name="Lipzen A."/>
            <person name="Lundell T."/>
            <person name="Morin E."/>
            <person name="Murat C."/>
            <person name="Riley R."/>
            <person name="Ohm R."/>
            <person name="Sun H."/>
            <person name="Tunlid A."/>
            <person name="Henrissat B."/>
            <person name="Grigoriev I.V."/>
            <person name="Hibbett D.S."/>
            <person name="Martin F."/>
        </authorList>
    </citation>
    <scope>NUCLEOTIDE SEQUENCE [LARGE SCALE GENOMIC DNA]</scope>
    <source>
        <strain evidence="2">UH-Slu-Lm8-n1</strain>
    </source>
</reference>
<evidence type="ECO:0008006" key="3">
    <source>
        <dbReference type="Google" id="ProtNLM"/>
    </source>
</evidence>
<dbReference type="EMBL" id="KN835531">
    <property type="protein sequence ID" value="KIK36416.1"/>
    <property type="molecule type" value="Genomic_DNA"/>
</dbReference>
<dbReference type="AlphaFoldDB" id="A0A0D0A436"/>
<name>A0A0D0A436_9AGAM</name>
<dbReference type="OrthoDB" id="2689916at2759"/>
<dbReference type="InParanoid" id="A0A0D0A436"/>
<dbReference type="Proteomes" id="UP000054485">
    <property type="component" value="Unassembled WGS sequence"/>
</dbReference>
<keyword evidence="2" id="KW-1185">Reference proteome</keyword>
<protein>
    <recommendedName>
        <fullName evidence="3">CCHC-type domain-containing protein</fullName>
    </recommendedName>
</protein>
<dbReference type="STRING" id="930992.A0A0D0A436"/>